<protein>
    <recommendedName>
        <fullName evidence="3">DUF2169 domain-containing protein</fullName>
    </recommendedName>
</protein>
<proteinExistence type="predicted"/>
<comment type="caution">
    <text evidence="1">The sequence shown here is derived from an EMBL/GenBank/DDBJ whole genome shotgun (WGS) entry which is preliminary data.</text>
</comment>
<reference evidence="1 2" key="1">
    <citation type="submission" date="2019-10" db="EMBL/GenBank/DDBJ databases">
        <title>Genome sequence of Azospirillum formosense CC-Nfb-7.</title>
        <authorList>
            <person name="Ambrosini A."/>
            <person name="Sant'Anna F.H."/>
            <person name="Cassan F.D."/>
            <person name="Souza E.M."/>
            <person name="Passaglia L.M.P."/>
        </authorList>
    </citation>
    <scope>NUCLEOTIDE SEQUENCE [LARGE SCALE GENOMIC DNA]</scope>
    <source>
        <strain evidence="1 2">CC-NFb-7</strain>
    </source>
</reference>
<accession>A0ABX2KWJ6</accession>
<evidence type="ECO:0000313" key="1">
    <source>
        <dbReference type="EMBL" id="NUB20931.1"/>
    </source>
</evidence>
<name>A0ABX2KWJ6_9PROT</name>
<evidence type="ECO:0000313" key="2">
    <source>
        <dbReference type="Proteomes" id="UP000639419"/>
    </source>
</evidence>
<gene>
    <name evidence="1" type="ORF">GBZ26_17230</name>
</gene>
<keyword evidence="2" id="KW-1185">Reference proteome</keyword>
<dbReference type="EMBL" id="WHOR01000132">
    <property type="protein sequence ID" value="NUB20931.1"/>
    <property type="molecule type" value="Genomic_DNA"/>
</dbReference>
<organism evidence="1 2">
    <name type="scientific">Azospirillum formosense</name>
    <dbReference type="NCBI Taxonomy" id="861533"/>
    <lineage>
        <taxon>Bacteria</taxon>
        <taxon>Pseudomonadati</taxon>
        <taxon>Pseudomonadota</taxon>
        <taxon>Alphaproteobacteria</taxon>
        <taxon>Rhodospirillales</taxon>
        <taxon>Azospirillaceae</taxon>
        <taxon>Azospirillum</taxon>
    </lineage>
</organism>
<dbReference type="RefSeq" id="WP_174439885.1">
    <property type="nucleotide sequence ID" value="NZ_BAABCC010000005.1"/>
</dbReference>
<sequence>MHEALVSWRNAAATATYDGSGWDPAAPVSLVTEPDGARARYTAAWTEAAPVRLRGAFAESELVSFGALLDTNLYQSHDVELVLYQNADWTGPLWTSGRAPMLPSLISTEDLALEDPRKFDGRLHEDDYFAWPAHVYRFPPQVYCRSFEWRVWSSGIHADLSPAAGFELDHCWMGDGLALELRAGTKVAVSLAASSKREGGYTVVEPGGVSLRAATIPLDALDGDVADQLVTMTKRIDGIRPGAFVFDMDDPAASFLYGFLFRLKAEVGREWANGPDLSDTSLTIEEWS</sequence>
<evidence type="ECO:0008006" key="3">
    <source>
        <dbReference type="Google" id="ProtNLM"/>
    </source>
</evidence>
<dbReference type="Proteomes" id="UP000639419">
    <property type="component" value="Unassembled WGS sequence"/>
</dbReference>